<organism evidence="2 3">
    <name type="scientific">Pseudoduganella guangdongensis</name>
    <dbReference type="NCBI Taxonomy" id="2692179"/>
    <lineage>
        <taxon>Bacteria</taxon>
        <taxon>Pseudomonadati</taxon>
        <taxon>Pseudomonadota</taxon>
        <taxon>Betaproteobacteria</taxon>
        <taxon>Burkholderiales</taxon>
        <taxon>Oxalobacteraceae</taxon>
        <taxon>Telluria group</taxon>
        <taxon>Pseudoduganella</taxon>
    </lineage>
</organism>
<gene>
    <name evidence="2" type="ORF">GTP41_23030</name>
</gene>
<keyword evidence="3" id="KW-1185">Reference proteome</keyword>
<dbReference type="AlphaFoldDB" id="A0A6N9HP38"/>
<evidence type="ECO:0000313" key="2">
    <source>
        <dbReference type="EMBL" id="MYN04973.1"/>
    </source>
</evidence>
<reference evidence="2 3" key="1">
    <citation type="submission" date="2019-12" db="EMBL/GenBank/DDBJ databases">
        <title>Novel species isolated from a subtropical stream in China.</title>
        <authorList>
            <person name="Lu H."/>
        </authorList>
    </citation>
    <scope>NUCLEOTIDE SEQUENCE [LARGE SCALE GENOMIC DNA]</scope>
    <source>
        <strain evidence="2 3">DS3</strain>
    </source>
</reference>
<dbReference type="Proteomes" id="UP000448575">
    <property type="component" value="Unassembled WGS sequence"/>
</dbReference>
<keyword evidence="1" id="KW-0472">Membrane</keyword>
<name>A0A6N9HP38_9BURK</name>
<sequence length="86" mass="9932">MDTEIRLVKVEKEVDSLKVLTEKNSQAIESLREAMDRRFSDEHAWTERQFAELRKEMSTNLRWTLGIMLTGFTAILGILGRTGGLY</sequence>
<accession>A0A6N9HP38</accession>
<comment type="caution">
    <text evidence="2">The sequence shown here is derived from an EMBL/GenBank/DDBJ whole genome shotgun (WGS) entry which is preliminary data.</text>
</comment>
<feature type="transmembrane region" description="Helical" evidence="1">
    <location>
        <begin position="63"/>
        <end position="80"/>
    </location>
</feature>
<protein>
    <submittedName>
        <fullName evidence="2">Uncharacterized protein</fullName>
    </submittedName>
</protein>
<proteinExistence type="predicted"/>
<dbReference type="RefSeq" id="WP_161027925.1">
    <property type="nucleotide sequence ID" value="NZ_WWCJ01000023.1"/>
</dbReference>
<evidence type="ECO:0000256" key="1">
    <source>
        <dbReference type="SAM" id="Phobius"/>
    </source>
</evidence>
<evidence type="ECO:0000313" key="3">
    <source>
        <dbReference type="Proteomes" id="UP000448575"/>
    </source>
</evidence>
<keyword evidence="1" id="KW-0812">Transmembrane</keyword>
<dbReference type="EMBL" id="WWCJ01000023">
    <property type="protein sequence ID" value="MYN04973.1"/>
    <property type="molecule type" value="Genomic_DNA"/>
</dbReference>
<keyword evidence="1" id="KW-1133">Transmembrane helix</keyword>